<sequence length="265" mass="30046">MYSSSRLALKYLHYYRTAYNGKGHGMHSPFGFRFILDVLNNRQQLQPPPAIDALREELRNNRTLLSIEDLGAGSRVQPTKQRTVAQLARAAVKPPKYGQVLYRLAALHQPQTIIELGTSLGITTAYLAAAVPGTTVTTIEGSPAVRAVAQRNFERLGLRNIRSLGGNFDEVLPEVLAGATSVDLAFIDGNHRYVPTMDYFSQLLGKRHNDTVLVFDDIHWSEEMERAWTEIKAHPAVRCSIDLFFLGFVFFRQEFHERQHFTIRY</sequence>
<organism evidence="1 2">
    <name type="scientific">Flaviaesturariibacter amylovorans</name>
    <dbReference type="NCBI Taxonomy" id="1084520"/>
    <lineage>
        <taxon>Bacteria</taxon>
        <taxon>Pseudomonadati</taxon>
        <taxon>Bacteroidota</taxon>
        <taxon>Chitinophagia</taxon>
        <taxon>Chitinophagales</taxon>
        <taxon>Chitinophagaceae</taxon>
        <taxon>Flaviaestuariibacter</taxon>
    </lineage>
</organism>
<keyword evidence="1" id="KW-0489">Methyltransferase</keyword>
<proteinExistence type="predicted"/>
<accession>A0ABP8GMZ4</accession>
<evidence type="ECO:0000313" key="1">
    <source>
        <dbReference type="EMBL" id="GAA4327201.1"/>
    </source>
</evidence>
<gene>
    <name evidence="1" type="ORF">GCM10023184_16300</name>
</gene>
<dbReference type="PANTHER" id="PTHR43167">
    <property type="entry name" value="PUTATIVE (AFU_ORTHOLOGUE AFUA_6G01830)-RELATED"/>
    <property type="match status" value="1"/>
</dbReference>
<name>A0ABP8GMZ4_9BACT</name>
<dbReference type="PANTHER" id="PTHR43167:SF1">
    <property type="entry name" value="PUTATIVE (AFU_ORTHOLOGUE AFUA_6G01830)-RELATED"/>
    <property type="match status" value="1"/>
</dbReference>
<comment type="caution">
    <text evidence="1">The sequence shown here is derived from an EMBL/GenBank/DDBJ whole genome shotgun (WGS) entry which is preliminary data.</text>
</comment>
<reference evidence="2" key="1">
    <citation type="journal article" date="2019" name="Int. J. Syst. Evol. Microbiol.">
        <title>The Global Catalogue of Microorganisms (GCM) 10K type strain sequencing project: providing services to taxonomists for standard genome sequencing and annotation.</title>
        <authorList>
            <consortium name="The Broad Institute Genomics Platform"/>
            <consortium name="The Broad Institute Genome Sequencing Center for Infectious Disease"/>
            <person name="Wu L."/>
            <person name="Ma J."/>
        </authorList>
    </citation>
    <scope>NUCLEOTIDE SEQUENCE [LARGE SCALE GENOMIC DNA]</scope>
    <source>
        <strain evidence="2">JCM 17919</strain>
    </source>
</reference>
<dbReference type="CDD" id="cd02440">
    <property type="entry name" value="AdoMet_MTases"/>
    <property type="match status" value="1"/>
</dbReference>
<keyword evidence="1" id="KW-0808">Transferase</keyword>
<dbReference type="InterPro" id="IPR029063">
    <property type="entry name" value="SAM-dependent_MTases_sf"/>
</dbReference>
<evidence type="ECO:0000313" key="2">
    <source>
        <dbReference type="Proteomes" id="UP001501725"/>
    </source>
</evidence>
<dbReference type="GO" id="GO:0032259">
    <property type="term" value="P:methylation"/>
    <property type="evidence" value="ECO:0007669"/>
    <property type="project" value="UniProtKB-KW"/>
</dbReference>
<dbReference type="Gene3D" id="3.40.50.150">
    <property type="entry name" value="Vaccinia Virus protein VP39"/>
    <property type="match status" value="1"/>
</dbReference>
<dbReference type="Proteomes" id="UP001501725">
    <property type="component" value="Unassembled WGS sequence"/>
</dbReference>
<dbReference type="GO" id="GO:0008168">
    <property type="term" value="F:methyltransferase activity"/>
    <property type="evidence" value="ECO:0007669"/>
    <property type="project" value="UniProtKB-KW"/>
</dbReference>
<dbReference type="SUPFAM" id="SSF53335">
    <property type="entry name" value="S-adenosyl-L-methionine-dependent methyltransferases"/>
    <property type="match status" value="1"/>
</dbReference>
<dbReference type="RefSeq" id="WP_345254957.1">
    <property type="nucleotide sequence ID" value="NZ_BAABGY010000006.1"/>
</dbReference>
<dbReference type="EMBL" id="BAABGY010000006">
    <property type="protein sequence ID" value="GAA4327201.1"/>
    <property type="molecule type" value="Genomic_DNA"/>
</dbReference>
<dbReference type="Pfam" id="PF13578">
    <property type="entry name" value="Methyltransf_24"/>
    <property type="match status" value="1"/>
</dbReference>
<protein>
    <submittedName>
        <fullName evidence="1">Class I SAM-dependent methyltransferase</fullName>
    </submittedName>
</protein>
<keyword evidence="2" id="KW-1185">Reference proteome</keyword>